<keyword evidence="1" id="KW-0472">Membrane</keyword>
<proteinExistence type="predicted"/>
<protein>
    <submittedName>
        <fullName evidence="2">Uncharacterized protein</fullName>
    </submittedName>
</protein>
<evidence type="ECO:0000313" key="2">
    <source>
        <dbReference type="EMBL" id="PWY88545.1"/>
    </source>
</evidence>
<evidence type="ECO:0000256" key="1">
    <source>
        <dbReference type="SAM" id="Phobius"/>
    </source>
</evidence>
<sequence length="141" mass="15451">MRIRRMMIRQRETICRGTSSAEAEAEGILAVYCPYGKVGPEARRPGSQAARQPGQRQAGVLILSPSAMMEDSIRASIIHSTPAFLPFLAVACLDAVYLLLPSPAGDLCDSTTQYLVCKRTLLFFARVRRPGPFVLRISIPS</sequence>
<dbReference type="AlphaFoldDB" id="A0A317WR61"/>
<keyword evidence="1" id="KW-1133">Transmembrane helix</keyword>
<keyword evidence="1" id="KW-0812">Transmembrane</keyword>
<dbReference type="VEuPathDB" id="FungiDB:BO70DRAFT_184565"/>
<gene>
    <name evidence="2" type="ORF">BO70DRAFT_184565</name>
</gene>
<keyword evidence="3" id="KW-1185">Reference proteome</keyword>
<comment type="caution">
    <text evidence="2">The sequence shown here is derived from an EMBL/GenBank/DDBJ whole genome shotgun (WGS) entry which is preliminary data.</text>
</comment>
<dbReference type="GeneID" id="37060694"/>
<feature type="transmembrane region" description="Helical" evidence="1">
    <location>
        <begin position="83"/>
        <end position="100"/>
    </location>
</feature>
<accession>A0A317WR61</accession>
<organism evidence="2 3">
    <name type="scientific">Aspergillus heteromorphus CBS 117.55</name>
    <dbReference type="NCBI Taxonomy" id="1448321"/>
    <lineage>
        <taxon>Eukaryota</taxon>
        <taxon>Fungi</taxon>
        <taxon>Dikarya</taxon>
        <taxon>Ascomycota</taxon>
        <taxon>Pezizomycotina</taxon>
        <taxon>Eurotiomycetes</taxon>
        <taxon>Eurotiomycetidae</taxon>
        <taxon>Eurotiales</taxon>
        <taxon>Aspergillaceae</taxon>
        <taxon>Aspergillus</taxon>
        <taxon>Aspergillus subgen. Circumdati</taxon>
    </lineage>
</organism>
<dbReference type="EMBL" id="MSFL01000005">
    <property type="protein sequence ID" value="PWY88545.1"/>
    <property type="molecule type" value="Genomic_DNA"/>
</dbReference>
<name>A0A317WR61_9EURO</name>
<evidence type="ECO:0000313" key="3">
    <source>
        <dbReference type="Proteomes" id="UP000247233"/>
    </source>
</evidence>
<reference evidence="2 3" key="1">
    <citation type="submission" date="2016-12" db="EMBL/GenBank/DDBJ databases">
        <title>The genomes of Aspergillus section Nigri reveals drivers in fungal speciation.</title>
        <authorList>
            <consortium name="DOE Joint Genome Institute"/>
            <person name="Vesth T.C."/>
            <person name="Nybo J."/>
            <person name="Theobald S."/>
            <person name="Brandl J."/>
            <person name="Frisvad J.C."/>
            <person name="Nielsen K.F."/>
            <person name="Lyhne E.K."/>
            <person name="Kogle M.E."/>
            <person name="Kuo A."/>
            <person name="Riley R."/>
            <person name="Clum A."/>
            <person name="Nolan M."/>
            <person name="Lipzen A."/>
            <person name="Salamov A."/>
            <person name="Henrissat B."/>
            <person name="Wiebenga A."/>
            <person name="De Vries R.P."/>
            <person name="Grigoriev I.V."/>
            <person name="Mortensen U.H."/>
            <person name="Andersen M.R."/>
            <person name="Baker S.E."/>
        </authorList>
    </citation>
    <scope>NUCLEOTIDE SEQUENCE [LARGE SCALE GENOMIC DNA]</scope>
    <source>
        <strain evidence="2 3">CBS 117.55</strain>
    </source>
</reference>
<dbReference type="RefSeq" id="XP_025402081.1">
    <property type="nucleotide sequence ID" value="XM_025538457.1"/>
</dbReference>
<dbReference type="Proteomes" id="UP000247233">
    <property type="component" value="Unassembled WGS sequence"/>
</dbReference>